<evidence type="ECO:0000313" key="2">
    <source>
        <dbReference type="EMBL" id="KAI3935644.1"/>
    </source>
</evidence>
<dbReference type="Proteomes" id="UP001202328">
    <property type="component" value="Unassembled WGS sequence"/>
</dbReference>
<dbReference type="Pfam" id="PF24758">
    <property type="entry name" value="LRR_At5g56370"/>
    <property type="match status" value="1"/>
</dbReference>
<dbReference type="PANTHER" id="PTHR31900:SF34">
    <property type="entry name" value="EMB|CAB62440.1-RELATED"/>
    <property type="match status" value="1"/>
</dbReference>
<comment type="caution">
    <text evidence="2">The sequence shown here is derived from an EMBL/GenBank/DDBJ whole genome shotgun (WGS) entry which is preliminary data.</text>
</comment>
<reference evidence="2" key="1">
    <citation type="submission" date="2022-04" db="EMBL/GenBank/DDBJ databases">
        <title>A functionally conserved STORR gene fusion in Papaver species that diverged 16.8 million years ago.</title>
        <authorList>
            <person name="Catania T."/>
        </authorList>
    </citation>
    <scope>NUCLEOTIDE SEQUENCE</scope>
    <source>
        <strain evidence="2">S-188037</strain>
    </source>
</reference>
<dbReference type="InterPro" id="IPR055411">
    <property type="entry name" value="LRR_FXL15/At3g58940/PEG3-like"/>
</dbReference>
<proteinExistence type="predicted"/>
<evidence type="ECO:0000259" key="1">
    <source>
        <dbReference type="Pfam" id="PF24758"/>
    </source>
</evidence>
<dbReference type="PANTHER" id="PTHR31900">
    <property type="entry name" value="F-BOX/RNI SUPERFAMILY PROTEIN-RELATED"/>
    <property type="match status" value="1"/>
</dbReference>
<name>A0AAD4T1V2_9MAGN</name>
<dbReference type="InterPro" id="IPR050232">
    <property type="entry name" value="FBL13/AtMIF1-like"/>
</dbReference>
<dbReference type="SUPFAM" id="SSF81383">
    <property type="entry name" value="F-box domain"/>
    <property type="match status" value="1"/>
</dbReference>
<dbReference type="EMBL" id="JAJJMB010006234">
    <property type="protein sequence ID" value="KAI3935644.1"/>
    <property type="molecule type" value="Genomic_DNA"/>
</dbReference>
<feature type="domain" description="F-box/LRR-repeat protein 15/At3g58940/PEG3-like LRR" evidence="1">
    <location>
        <begin position="174"/>
        <end position="292"/>
    </location>
</feature>
<dbReference type="Gene3D" id="3.80.10.10">
    <property type="entry name" value="Ribonuclease Inhibitor"/>
    <property type="match status" value="1"/>
</dbReference>
<dbReference type="InterPro" id="IPR032675">
    <property type="entry name" value="LRR_dom_sf"/>
</dbReference>
<gene>
    <name evidence="2" type="ORF">MKW98_022652</name>
</gene>
<dbReference type="InterPro" id="IPR036047">
    <property type="entry name" value="F-box-like_dom_sf"/>
</dbReference>
<organism evidence="2 3">
    <name type="scientific">Papaver atlanticum</name>
    <dbReference type="NCBI Taxonomy" id="357466"/>
    <lineage>
        <taxon>Eukaryota</taxon>
        <taxon>Viridiplantae</taxon>
        <taxon>Streptophyta</taxon>
        <taxon>Embryophyta</taxon>
        <taxon>Tracheophyta</taxon>
        <taxon>Spermatophyta</taxon>
        <taxon>Magnoliopsida</taxon>
        <taxon>Ranunculales</taxon>
        <taxon>Papaveraceae</taxon>
        <taxon>Papaveroideae</taxon>
        <taxon>Papaver</taxon>
    </lineage>
</organism>
<dbReference type="AlphaFoldDB" id="A0AAD4T1V2"/>
<accession>A0AAD4T1V2</accession>
<evidence type="ECO:0000313" key="3">
    <source>
        <dbReference type="Proteomes" id="UP001202328"/>
    </source>
</evidence>
<dbReference type="Gene3D" id="1.20.1280.50">
    <property type="match status" value="1"/>
</dbReference>
<sequence length="509" mass="58307">MLQRTRENEGEVFEDFTGSKEYLQIHPGFEYMENSKWQCSSSYNEQSLPCADLGEGSKSMEEKGNIDRISELPDALIHHIFSFLNIKNILQTCILWRRYRYLWACLRTLRLSEHSMVCNTDDSFEALNRYIVFVDRLQLLRDSSSDIQTFELKWKNVGNSLSDLDFKYKVTRHVATWIMAAVKHNIQELNLTMWLREMIKLPDCLFTCKSLTKLKFSGFSRNLTDFVLPHIPMYFPRLRYLALTGVSLGDENLTSKLFSSCPVLESLVLTECSIKFDFSSLSLKHFQLDNCDDVFICSKSPSLICKDYMSQDYSLENLSSLVTADIGMKVKELYGARMIKFRRAVSNVADLTLSSPGFLEVVSGSLDSLGDPYFQFNNLRFLKVETWVSSNCMNAIAYLVRVSPNIESICLTIEQKELNTNNPGGDCIVGSQFPCLHFLKFVQIQGIQGCLNELKFLQVLLNKAIVLEKVTLLCYKRDSSDRAAQLMEFKEMLLAFRSTSSSVSISMQL</sequence>
<keyword evidence="3" id="KW-1185">Reference proteome</keyword>
<protein>
    <recommendedName>
        <fullName evidence="1">F-box/LRR-repeat protein 15/At3g58940/PEG3-like LRR domain-containing protein</fullName>
    </recommendedName>
</protein>
<dbReference type="SUPFAM" id="SSF52047">
    <property type="entry name" value="RNI-like"/>
    <property type="match status" value="1"/>
</dbReference>